<comment type="subcellular location">
    <subcellularLocation>
        <location evidence="1">Membrane</location>
    </subcellularLocation>
</comment>
<comment type="caution">
    <text evidence="4">The sequence shown here is derived from an EMBL/GenBank/DDBJ whole genome shotgun (WGS) entry which is preliminary data.</text>
</comment>
<dbReference type="RefSeq" id="WP_162422765.1">
    <property type="nucleotide sequence ID" value="NZ_WVIE01000007.1"/>
</dbReference>
<reference evidence="4" key="1">
    <citation type="submission" date="2019-12" db="EMBL/GenBank/DDBJ databases">
        <title>High-Quality draft genome sequences of three cyanobacteria isolated from the limestone walls of the Old Cathedral of Coimbra.</title>
        <authorList>
            <person name="Tiago I."/>
            <person name="Soares F."/>
            <person name="Portugal A."/>
        </authorList>
    </citation>
    <scope>NUCLEOTIDE SEQUENCE</scope>
    <source>
        <strain evidence="4">A</strain>
    </source>
</reference>
<dbReference type="GO" id="GO:0015979">
    <property type="term" value="P:photosynthesis"/>
    <property type="evidence" value="ECO:0007669"/>
    <property type="project" value="InterPro"/>
</dbReference>
<dbReference type="GO" id="GO:0019898">
    <property type="term" value="C:extrinsic component of membrane"/>
    <property type="evidence" value="ECO:0007669"/>
    <property type="project" value="InterPro"/>
</dbReference>
<dbReference type="GO" id="GO:0005509">
    <property type="term" value="F:calcium ion binding"/>
    <property type="evidence" value="ECO:0007669"/>
    <property type="project" value="InterPro"/>
</dbReference>
<accession>A0A8J8CI10</accession>
<protein>
    <submittedName>
        <fullName evidence="4">Photosystem II protein PsbQ</fullName>
    </submittedName>
</protein>
<evidence type="ECO:0000256" key="2">
    <source>
        <dbReference type="ARBA" id="ARBA00023078"/>
    </source>
</evidence>
<dbReference type="NCBIfam" id="TIGR03042">
    <property type="entry name" value="PS_II_psbQ_bact"/>
    <property type="match status" value="1"/>
</dbReference>
<evidence type="ECO:0000256" key="3">
    <source>
        <dbReference type="ARBA" id="ARBA00023136"/>
    </source>
</evidence>
<evidence type="ECO:0000256" key="1">
    <source>
        <dbReference type="ARBA" id="ARBA00004370"/>
    </source>
</evidence>
<keyword evidence="5" id="KW-1185">Reference proteome</keyword>
<dbReference type="InterPro" id="IPR017487">
    <property type="entry name" value="PSII_PsbQ_cyanobac"/>
</dbReference>
<dbReference type="AlphaFoldDB" id="A0A8J8CI10"/>
<evidence type="ECO:0000313" key="4">
    <source>
        <dbReference type="EMBL" id="NDJ17268.1"/>
    </source>
</evidence>
<dbReference type="EMBL" id="WVIE01000007">
    <property type="protein sequence ID" value="NDJ17268.1"/>
    <property type="molecule type" value="Genomic_DNA"/>
</dbReference>
<dbReference type="SUPFAM" id="SSF101112">
    <property type="entry name" value="Oxygen-evolving enhancer protein 3"/>
    <property type="match status" value="1"/>
</dbReference>
<evidence type="ECO:0000313" key="5">
    <source>
        <dbReference type="Proteomes" id="UP000646053"/>
    </source>
</evidence>
<name>A0A8J8CI10_9CYAN</name>
<sequence>MANYRSILALVLAIVVALFLWFGNPASTKPVKQISYTSEQIAEIQTSMDAVTEMRDRFPELKTLIDNKDDMFTRNFIHGPLGEMRVKLSSVARNLLPDAQKQARQIAKDVSKDLVEIDRAAAARDFPSATLYYNELLKDLDGFYQLLPQA</sequence>
<dbReference type="GO" id="GO:0009654">
    <property type="term" value="C:photosystem II oxygen evolving complex"/>
    <property type="evidence" value="ECO:0007669"/>
    <property type="project" value="InterPro"/>
</dbReference>
<keyword evidence="2" id="KW-0793">Thylakoid</keyword>
<keyword evidence="3" id="KW-0472">Membrane</keyword>
<dbReference type="Pfam" id="PF05757">
    <property type="entry name" value="PsbQ"/>
    <property type="match status" value="1"/>
</dbReference>
<gene>
    <name evidence="4" type="primary">psbQ</name>
    <name evidence="4" type="ORF">GS601_08185</name>
</gene>
<proteinExistence type="predicted"/>
<dbReference type="Proteomes" id="UP000646053">
    <property type="component" value="Unassembled WGS sequence"/>
</dbReference>
<dbReference type="InterPro" id="IPR023222">
    <property type="entry name" value="PsbQ-like_dom_sf"/>
</dbReference>
<organism evidence="4 5">
    <name type="scientific">Myxacorys almedinensis A</name>
    <dbReference type="NCBI Taxonomy" id="2690445"/>
    <lineage>
        <taxon>Bacteria</taxon>
        <taxon>Bacillati</taxon>
        <taxon>Cyanobacteriota</taxon>
        <taxon>Cyanophyceae</taxon>
        <taxon>Leptolyngbyales</taxon>
        <taxon>Leptolyngbyaceae</taxon>
        <taxon>Myxacorys</taxon>
        <taxon>Myxacorys almedinensis</taxon>
    </lineage>
</organism>
<dbReference type="InterPro" id="IPR008797">
    <property type="entry name" value="PSII_PsbQ"/>
</dbReference>
<dbReference type="Gene3D" id="1.20.120.290">
    <property type="entry name" value="Oxygen-evolving enhancer protein 3 (PsbQ), four-helix up-down bundle"/>
    <property type="match status" value="1"/>
</dbReference>